<dbReference type="Proteomes" id="UP001160390">
    <property type="component" value="Unassembled WGS sequence"/>
</dbReference>
<dbReference type="PANTHER" id="PTHR13789:SF309">
    <property type="entry name" value="PUTATIVE (AFU_ORTHOLOGUE AFUA_6G14510)-RELATED"/>
    <property type="match status" value="1"/>
</dbReference>
<dbReference type="SUPFAM" id="SSF51905">
    <property type="entry name" value="FAD/NAD(P)-binding domain"/>
    <property type="match status" value="1"/>
</dbReference>
<comment type="similarity">
    <text evidence="1">Belongs to the paxM FAD-dependent monooxygenase family.</text>
</comment>
<dbReference type="GO" id="GO:0004497">
    <property type="term" value="F:monooxygenase activity"/>
    <property type="evidence" value="ECO:0007669"/>
    <property type="project" value="UniProtKB-KW"/>
</dbReference>
<name>A0AA35M2E5_9HYPO</name>
<dbReference type="PANTHER" id="PTHR13789">
    <property type="entry name" value="MONOOXYGENASE"/>
    <property type="match status" value="1"/>
</dbReference>
<dbReference type="AlphaFoldDB" id="A0AA35M2E5"/>
<dbReference type="InterPro" id="IPR002938">
    <property type="entry name" value="FAD-bd"/>
</dbReference>
<gene>
    <name evidence="7" type="ORF">CCHLO57077_00019151</name>
    <name evidence="9" type="ORF">CCHLO57077_00019160</name>
    <name evidence="8" type="ORF">CCHLO57077_00019180</name>
</gene>
<dbReference type="EMBL" id="CABFNP030000441">
    <property type="protein sequence ID" value="CAI6015177.1"/>
    <property type="molecule type" value="Genomic_DNA"/>
</dbReference>
<dbReference type="GO" id="GO:0071949">
    <property type="term" value="F:FAD binding"/>
    <property type="evidence" value="ECO:0007669"/>
    <property type="project" value="InterPro"/>
</dbReference>
<dbReference type="EMBL" id="CABFNP030000956">
    <property type="protein sequence ID" value="CAI6089213.1"/>
    <property type="molecule type" value="Genomic_DNA"/>
</dbReference>
<dbReference type="Pfam" id="PF01494">
    <property type="entry name" value="FAD_binding_3"/>
    <property type="match status" value="1"/>
</dbReference>
<accession>A0AA35M2E5</accession>
<dbReference type="InterPro" id="IPR050493">
    <property type="entry name" value="FAD-dep_Monooxygenase_BioMet"/>
</dbReference>
<dbReference type="Gene3D" id="3.50.50.60">
    <property type="entry name" value="FAD/NAD(P)-binding domain"/>
    <property type="match status" value="1"/>
</dbReference>
<keyword evidence="4" id="KW-0560">Oxidoreductase</keyword>
<keyword evidence="5" id="KW-0503">Monooxygenase</keyword>
<evidence type="ECO:0000256" key="4">
    <source>
        <dbReference type="ARBA" id="ARBA00023002"/>
    </source>
</evidence>
<keyword evidence="10" id="KW-1185">Reference proteome</keyword>
<evidence type="ECO:0000256" key="1">
    <source>
        <dbReference type="ARBA" id="ARBA00007992"/>
    </source>
</evidence>
<evidence type="ECO:0000313" key="9">
    <source>
        <dbReference type="EMBL" id="CAI6089213.1"/>
    </source>
</evidence>
<evidence type="ECO:0000313" key="7">
    <source>
        <dbReference type="EMBL" id="CAI6015056.1"/>
    </source>
</evidence>
<sequence length="418" mass="46790">MKIIIIGAGLGGLSAAYCFARLRHDVDVYERRKTLSANGGSLSARPSASRILHTWGLAAELERIANRTSSIILREIETGDILTEIASSDDSDYPHWGTTREELVKLFYSKAIEAGASVHFECTVLDVRDDIHQAYMVLKNGTTISGDMILAADGIHSRTRYRILSDLNCPLEPVVSSITAYGFKLDALQVMKHLETSNLTENLCSNVWMGKDLFAVSRYSVKGQHLTILCHCTHAATDQKALWDRNGDISHVREDFGGACASIRRVLQIAKSCDRWRLAELPPLARWTSEKGRIALLGDSAHAMHPSAGQGFSQIVEDIEVLAQLVSRDASPASNMAWLTRMWQDIRKSRVERIQQYSKWNTYRLLNGTSLLYGSQPLAWNPSQQHSINYEDFKTPEFVKWTLEYDAEKEASVSLSRS</sequence>
<protein>
    <recommendedName>
        <fullName evidence="6">FAD-binding domain-containing protein</fullName>
    </recommendedName>
</protein>
<keyword evidence="2" id="KW-0285">Flavoprotein</keyword>
<reference evidence="9" key="1">
    <citation type="submission" date="2023-01" db="EMBL/GenBank/DDBJ databases">
        <authorList>
            <person name="Piombo E."/>
        </authorList>
    </citation>
    <scope>NUCLEOTIDE SEQUENCE</scope>
</reference>
<evidence type="ECO:0000313" key="10">
    <source>
        <dbReference type="Proteomes" id="UP001160390"/>
    </source>
</evidence>
<dbReference type="PRINTS" id="PR00420">
    <property type="entry name" value="RNGMNOXGNASE"/>
</dbReference>
<evidence type="ECO:0000259" key="6">
    <source>
        <dbReference type="Pfam" id="PF01494"/>
    </source>
</evidence>
<evidence type="ECO:0000256" key="2">
    <source>
        <dbReference type="ARBA" id="ARBA00022630"/>
    </source>
</evidence>
<dbReference type="EMBL" id="CABFNP030000440">
    <property type="protein sequence ID" value="CAI6015056.1"/>
    <property type="molecule type" value="Genomic_DNA"/>
</dbReference>
<dbReference type="InterPro" id="IPR036188">
    <property type="entry name" value="FAD/NAD-bd_sf"/>
</dbReference>
<keyword evidence="3" id="KW-0274">FAD</keyword>
<comment type="caution">
    <text evidence="9">The sequence shown here is derived from an EMBL/GenBank/DDBJ whole genome shotgun (WGS) entry which is preliminary data.</text>
</comment>
<evidence type="ECO:0000313" key="8">
    <source>
        <dbReference type="EMBL" id="CAI6015177.1"/>
    </source>
</evidence>
<evidence type="ECO:0000256" key="5">
    <source>
        <dbReference type="ARBA" id="ARBA00023033"/>
    </source>
</evidence>
<evidence type="ECO:0000256" key="3">
    <source>
        <dbReference type="ARBA" id="ARBA00022827"/>
    </source>
</evidence>
<proteinExistence type="inferred from homology"/>
<organism evidence="9 10">
    <name type="scientific">Clonostachys chloroleuca</name>
    <dbReference type="NCBI Taxonomy" id="1926264"/>
    <lineage>
        <taxon>Eukaryota</taxon>
        <taxon>Fungi</taxon>
        <taxon>Dikarya</taxon>
        <taxon>Ascomycota</taxon>
        <taxon>Pezizomycotina</taxon>
        <taxon>Sordariomycetes</taxon>
        <taxon>Hypocreomycetidae</taxon>
        <taxon>Hypocreales</taxon>
        <taxon>Bionectriaceae</taxon>
        <taxon>Clonostachys</taxon>
    </lineage>
</organism>
<feature type="domain" description="FAD-binding" evidence="6">
    <location>
        <begin position="2"/>
        <end position="323"/>
    </location>
</feature>